<dbReference type="EMBL" id="KB307920">
    <property type="protein sequence ID" value="ELT98436.1"/>
    <property type="molecule type" value="Genomic_DNA"/>
</dbReference>
<dbReference type="Proteomes" id="UP000014760">
    <property type="component" value="Unassembled WGS sequence"/>
</dbReference>
<feature type="domain" description="PH" evidence="2">
    <location>
        <begin position="123"/>
        <end position="211"/>
    </location>
</feature>
<reference evidence="5" key="1">
    <citation type="submission" date="2012-12" db="EMBL/GenBank/DDBJ databases">
        <authorList>
            <person name="Hellsten U."/>
            <person name="Grimwood J."/>
            <person name="Chapman J.A."/>
            <person name="Shapiro H."/>
            <person name="Aerts A."/>
            <person name="Otillar R.P."/>
            <person name="Terry A.Y."/>
            <person name="Boore J.L."/>
            <person name="Simakov O."/>
            <person name="Marletaz F."/>
            <person name="Cho S.-J."/>
            <person name="Edsinger-Gonzales E."/>
            <person name="Havlak P."/>
            <person name="Kuo D.-H."/>
            <person name="Larsson T."/>
            <person name="Lv J."/>
            <person name="Arendt D."/>
            <person name="Savage R."/>
            <person name="Osoegawa K."/>
            <person name="de Jong P."/>
            <person name="Lindberg D.R."/>
            <person name="Seaver E.C."/>
            <person name="Weisblat D.A."/>
            <person name="Putnam N.H."/>
            <person name="Grigoriev I.V."/>
            <person name="Rokhsar D.S."/>
        </authorList>
    </citation>
    <scope>NUCLEOTIDE SEQUENCE</scope>
    <source>
        <strain evidence="5">I ESC-2004</strain>
    </source>
</reference>
<dbReference type="HOGENOM" id="CLU_807103_0_0_1"/>
<reference evidence="4" key="3">
    <citation type="submission" date="2015-06" db="UniProtKB">
        <authorList>
            <consortium name="EnsemblMetazoa"/>
        </authorList>
    </citation>
    <scope>IDENTIFICATION</scope>
</reference>
<sequence length="344" mass="39012">MASRKKVRRQSSLDNLLSLFRRKPKQKAGKPERPRSGSLDVPARKPSVEPDVPARKPSVEPGVPARKPSVEPDVPVVKIERHYSDITPRPKLTIPLRNARAAQFTTKLSNQRDHNIRLRSLDKASMSGFLEHKQVTRWALLWAVVRDHTLYGFESQDPDEEQILLINLEDCSLVPSSKTIFRLCQFNAHSLYFRVKDGAQKWISALETITNSRDSRVTSPKINSLVLASTQPRSPSRSPNGMVKTLNLHASPRDPRRAVTKEADEGITFTARNYDADKVDITEKFTRRESHHDVTLQEVWRSSNDVIGPDKGEEDDAGGIIIHKEPVSPDSVSLKFFFDRRVFD</sequence>
<feature type="compositionally biased region" description="Basic and acidic residues" evidence="1">
    <location>
        <begin position="42"/>
        <end position="58"/>
    </location>
</feature>
<organism evidence="3">
    <name type="scientific">Capitella teleta</name>
    <name type="common">Polychaete worm</name>
    <dbReference type="NCBI Taxonomy" id="283909"/>
    <lineage>
        <taxon>Eukaryota</taxon>
        <taxon>Metazoa</taxon>
        <taxon>Spiralia</taxon>
        <taxon>Lophotrochozoa</taxon>
        <taxon>Annelida</taxon>
        <taxon>Polychaeta</taxon>
        <taxon>Sedentaria</taxon>
        <taxon>Scolecida</taxon>
        <taxon>Capitellidae</taxon>
        <taxon>Capitella</taxon>
    </lineage>
</organism>
<proteinExistence type="predicted"/>
<feature type="region of interest" description="Disordered" evidence="1">
    <location>
        <begin position="1"/>
        <end position="70"/>
    </location>
</feature>
<dbReference type="SUPFAM" id="SSF50729">
    <property type="entry name" value="PH domain-like"/>
    <property type="match status" value="1"/>
</dbReference>
<dbReference type="InterPro" id="IPR001849">
    <property type="entry name" value="PH_domain"/>
</dbReference>
<accession>R7U437</accession>
<name>R7U437_CAPTE</name>
<dbReference type="EMBL" id="AMQN01002044">
    <property type="status" value="NOT_ANNOTATED_CDS"/>
    <property type="molecule type" value="Genomic_DNA"/>
</dbReference>
<feature type="region of interest" description="Disordered" evidence="1">
    <location>
        <begin position="229"/>
        <end position="258"/>
    </location>
</feature>
<dbReference type="Gene3D" id="2.30.29.30">
    <property type="entry name" value="Pleckstrin-homology domain (PH domain)/Phosphotyrosine-binding domain (PTB)"/>
    <property type="match status" value="1"/>
</dbReference>
<evidence type="ECO:0000313" key="5">
    <source>
        <dbReference type="Proteomes" id="UP000014760"/>
    </source>
</evidence>
<evidence type="ECO:0000256" key="1">
    <source>
        <dbReference type="SAM" id="MobiDB-lite"/>
    </source>
</evidence>
<keyword evidence="5" id="KW-1185">Reference proteome</keyword>
<dbReference type="EnsemblMetazoa" id="CapteT205543">
    <property type="protein sequence ID" value="CapteP205543"/>
    <property type="gene ID" value="CapteG205543"/>
</dbReference>
<evidence type="ECO:0000313" key="3">
    <source>
        <dbReference type="EMBL" id="ELT98436.1"/>
    </source>
</evidence>
<gene>
    <name evidence="3" type="ORF">CAPTEDRAFT_205543</name>
</gene>
<feature type="compositionally biased region" description="Polar residues" evidence="1">
    <location>
        <begin position="229"/>
        <end position="239"/>
    </location>
</feature>
<reference evidence="3 5" key="2">
    <citation type="journal article" date="2013" name="Nature">
        <title>Insights into bilaterian evolution from three spiralian genomes.</title>
        <authorList>
            <person name="Simakov O."/>
            <person name="Marletaz F."/>
            <person name="Cho S.J."/>
            <person name="Edsinger-Gonzales E."/>
            <person name="Havlak P."/>
            <person name="Hellsten U."/>
            <person name="Kuo D.H."/>
            <person name="Larsson T."/>
            <person name="Lv J."/>
            <person name="Arendt D."/>
            <person name="Savage R."/>
            <person name="Osoegawa K."/>
            <person name="de Jong P."/>
            <person name="Grimwood J."/>
            <person name="Chapman J.A."/>
            <person name="Shapiro H."/>
            <person name="Aerts A."/>
            <person name="Otillar R.P."/>
            <person name="Terry A.Y."/>
            <person name="Boore J.L."/>
            <person name="Grigoriev I.V."/>
            <person name="Lindberg D.R."/>
            <person name="Seaver E.C."/>
            <person name="Weisblat D.A."/>
            <person name="Putnam N.H."/>
            <person name="Rokhsar D.S."/>
        </authorList>
    </citation>
    <scope>NUCLEOTIDE SEQUENCE</scope>
    <source>
        <strain evidence="3 5">I ESC-2004</strain>
    </source>
</reference>
<dbReference type="InterPro" id="IPR011993">
    <property type="entry name" value="PH-like_dom_sf"/>
</dbReference>
<evidence type="ECO:0000313" key="4">
    <source>
        <dbReference type="EnsemblMetazoa" id="CapteP205543"/>
    </source>
</evidence>
<protein>
    <recommendedName>
        <fullName evidence="2">PH domain-containing protein</fullName>
    </recommendedName>
</protein>
<dbReference type="PROSITE" id="PS50003">
    <property type="entry name" value="PH_DOMAIN"/>
    <property type="match status" value="1"/>
</dbReference>
<dbReference type="OrthoDB" id="5970758at2759"/>
<evidence type="ECO:0000259" key="2">
    <source>
        <dbReference type="PROSITE" id="PS50003"/>
    </source>
</evidence>
<dbReference type="SMART" id="SM00233">
    <property type="entry name" value="PH"/>
    <property type="match status" value="1"/>
</dbReference>
<dbReference type="AlphaFoldDB" id="R7U437"/>